<dbReference type="RefSeq" id="WP_334315817.1">
    <property type="nucleotide sequence ID" value="NZ_CP065938.1"/>
</dbReference>
<dbReference type="NCBIfam" id="TIGR00594">
    <property type="entry name" value="polc"/>
    <property type="match status" value="1"/>
</dbReference>
<evidence type="ECO:0000256" key="6">
    <source>
        <dbReference type="ARBA" id="ARBA00022932"/>
    </source>
</evidence>
<dbReference type="EC" id="2.7.7.7" evidence="1"/>
<dbReference type="InterPro" id="IPR004805">
    <property type="entry name" value="DnaE2/DnaE/PolC"/>
</dbReference>
<keyword evidence="10" id="KW-1185">Reference proteome</keyword>
<accession>A0ABY5Y1Y8</accession>
<evidence type="ECO:0000256" key="3">
    <source>
        <dbReference type="ARBA" id="ARBA00022679"/>
    </source>
</evidence>
<reference evidence="9" key="1">
    <citation type="submission" date="2020-12" db="EMBL/GenBank/DDBJ databases">
        <title>Taurinivorans muris gen. nov., sp. nov., fundamental and realized metabolic niche of a ubiquitous sulfidogenic bacterium in the murine intestine.</title>
        <authorList>
            <person name="Ye H."/>
            <person name="Hanson B.T."/>
            <person name="Loy A."/>
        </authorList>
    </citation>
    <scope>NUCLEOTIDE SEQUENCE</scope>
    <source>
        <strain evidence="9">LT0009</strain>
    </source>
</reference>
<dbReference type="GO" id="GO:0003887">
    <property type="term" value="F:DNA-directed DNA polymerase activity"/>
    <property type="evidence" value="ECO:0007669"/>
    <property type="project" value="UniProtKB-EC"/>
</dbReference>
<dbReference type="Pfam" id="PF07733">
    <property type="entry name" value="DNA_pol3_alpha"/>
    <property type="match status" value="1"/>
</dbReference>
<dbReference type="EMBL" id="CP065938">
    <property type="protein sequence ID" value="UWX06215.1"/>
    <property type="molecule type" value="Genomic_DNA"/>
</dbReference>
<dbReference type="InterPro" id="IPR003141">
    <property type="entry name" value="Pol/His_phosphatase_N"/>
</dbReference>
<dbReference type="PANTHER" id="PTHR32294">
    <property type="entry name" value="DNA POLYMERASE III SUBUNIT ALPHA"/>
    <property type="match status" value="1"/>
</dbReference>
<dbReference type="Gene3D" id="1.10.150.870">
    <property type="match status" value="1"/>
</dbReference>
<dbReference type="NCBIfam" id="NF005298">
    <property type="entry name" value="PRK06826.1"/>
    <property type="match status" value="1"/>
</dbReference>
<evidence type="ECO:0000256" key="2">
    <source>
        <dbReference type="ARBA" id="ARBA00019114"/>
    </source>
</evidence>
<dbReference type="CDD" id="cd12113">
    <property type="entry name" value="PHP_PolIIIA_DnaE3"/>
    <property type="match status" value="1"/>
</dbReference>
<dbReference type="InterPro" id="IPR011708">
    <property type="entry name" value="DNA_pol3_alpha_NTPase_dom"/>
</dbReference>
<evidence type="ECO:0000256" key="5">
    <source>
        <dbReference type="ARBA" id="ARBA00022705"/>
    </source>
</evidence>
<organism evidence="9 10">
    <name type="scientific">Taurinivorans muris</name>
    <dbReference type="NCBI Taxonomy" id="2787751"/>
    <lineage>
        <taxon>Bacteria</taxon>
        <taxon>Pseudomonadati</taxon>
        <taxon>Thermodesulfobacteriota</taxon>
        <taxon>Desulfovibrionia</taxon>
        <taxon>Desulfovibrionales</taxon>
        <taxon>Desulfovibrionaceae</taxon>
        <taxon>Taurinivorans</taxon>
    </lineage>
</organism>
<feature type="domain" description="Polymerase/histidinol phosphatase N-terminal" evidence="8">
    <location>
        <begin position="4"/>
        <end position="71"/>
    </location>
</feature>
<dbReference type="SUPFAM" id="SSF89550">
    <property type="entry name" value="PHP domain-like"/>
    <property type="match status" value="1"/>
</dbReference>
<evidence type="ECO:0000259" key="8">
    <source>
        <dbReference type="SMART" id="SM00481"/>
    </source>
</evidence>
<dbReference type="Pfam" id="PF14579">
    <property type="entry name" value="HHH_6"/>
    <property type="match status" value="1"/>
</dbReference>
<protein>
    <recommendedName>
        <fullName evidence="2">DNA polymerase III subunit alpha</fullName>
        <ecNumber evidence="1">2.7.7.7</ecNumber>
    </recommendedName>
</protein>
<proteinExistence type="predicted"/>
<dbReference type="InterPro" id="IPR004013">
    <property type="entry name" value="PHP_dom"/>
</dbReference>
<dbReference type="InterPro" id="IPR016195">
    <property type="entry name" value="Pol/histidinol_Pase-like"/>
</dbReference>
<keyword evidence="6" id="KW-0239">DNA-directed DNA polymerase</keyword>
<dbReference type="InterPro" id="IPR029460">
    <property type="entry name" value="DNAPol_HHH"/>
</dbReference>
<evidence type="ECO:0000313" key="9">
    <source>
        <dbReference type="EMBL" id="UWX06215.1"/>
    </source>
</evidence>
<dbReference type="Gene3D" id="3.20.20.140">
    <property type="entry name" value="Metal-dependent hydrolases"/>
    <property type="match status" value="1"/>
</dbReference>
<dbReference type="CDD" id="cd04485">
    <property type="entry name" value="DnaE_OBF"/>
    <property type="match status" value="1"/>
</dbReference>
<dbReference type="PANTHER" id="PTHR32294:SF0">
    <property type="entry name" value="DNA POLYMERASE III SUBUNIT ALPHA"/>
    <property type="match status" value="1"/>
</dbReference>
<evidence type="ECO:0000313" key="10">
    <source>
        <dbReference type="Proteomes" id="UP001058120"/>
    </source>
</evidence>
<dbReference type="Pfam" id="PF02811">
    <property type="entry name" value="PHP"/>
    <property type="match status" value="1"/>
</dbReference>
<gene>
    <name evidence="9" type="primary">dnaE</name>
    <name evidence="9" type="ORF">JBF11_02540</name>
</gene>
<name>A0ABY5Y1Y8_9BACT</name>
<keyword evidence="4 9" id="KW-0548">Nucleotidyltransferase</keyword>
<evidence type="ECO:0000256" key="7">
    <source>
        <dbReference type="ARBA" id="ARBA00049244"/>
    </source>
</evidence>
<comment type="catalytic activity">
    <reaction evidence="7">
        <text>DNA(n) + a 2'-deoxyribonucleoside 5'-triphosphate = DNA(n+1) + diphosphate</text>
        <dbReference type="Rhea" id="RHEA:22508"/>
        <dbReference type="Rhea" id="RHEA-COMP:17339"/>
        <dbReference type="Rhea" id="RHEA-COMP:17340"/>
        <dbReference type="ChEBI" id="CHEBI:33019"/>
        <dbReference type="ChEBI" id="CHEBI:61560"/>
        <dbReference type="ChEBI" id="CHEBI:173112"/>
        <dbReference type="EC" id="2.7.7.7"/>
    </reaction>
</comment>
<dbReference type="Pfam" id="PF17657">
    <property type="entry name" value="DNA_pol3_finger"/>
    <property type="match status" value="1"/>
</dbReference>
<keyword evidence="5" id="KW-0235">DNA replication</keyword>
<dbReference type="Gene3D" id="1.10.10.1600">
    <property type="entry name" value="Bacterial DNA polymerase III alpha subunit, thumb domain"/>
    <property type="match status" value="1"/>
</dbReference>
<keyword evidence="3 9" id="KW-0808">Transferase</keyword>
<dbReference type="NCBIfam" id="NF004226">
    <property type="entry name" value="PRK05673.1"/>
    <property type="match status" value="1"/>
</dbReference>
<evidence type="ECO:0000256" key="1">
    <source>
        <dbReference type="ARBA" id="ARBA00012417"/>
    </source>
</evidence>
<dbReference type="InterPro" id="IPR041931">
    <property type="entry name" value="DNA_pol3_alpha_thumb_dom"/>
</dbReference>
<dbReference type="SMART" id="SM00481">
    <property type="entry name" value="POLIIIAc"/>
    <property type="match status" value="1"/>
</dbReference>
<dbReference type="InterPro" id="IPR040982">
    <property type="entry name" value="DNA_pol3_finger"/>
</dbReference>
<dbReference type="Proteomes" id="UP001058120">
    <property type="component" value="Chromosome"/>
</dbReference>
<evidence type="ECO:0000256" key="4">
    <source>
        <dbReference type="ARBA" id="ARBA00022695"/>
    </source>
</evidence>
<sequence>MSFVHLHCHTEYSLLDGAIRIGDLTKKASSLGMPAAAITDHGNMHGAAYFYMSCKDHGITPILGCEVYVTKDHKDSTSELAKIRHHLILLAKNKQGYQNLIALVSRSFLDGYYYKPRVDKGLLAQYNEGIIALSACIAGEIPRTLRGNNAFIQGGGTFEDAITIAKEYASLYPDSFYLEVQSNTLPEQSLVNNRIYELAHETKLPIVATNDCHYLNSNDVEAHDILLCVQQQRTEFDENRWKFDAKDLYYKTPEEMIASFKDHPDAIENTLKIADECKGLEIQLKTPPYHFPVYELPEGMTLETEFRKLAREGLERRIEKHPKRDTLDINLYKERLEMELNVICGMGFPGYFLIVQDFINWAKNKGIPVGPGRGSAAGSLVAWSLRITNLDPIPYHLFFERFLNVERVSMPDIDVDFCEDRRLEVVEYVSQKYGKDKVAQIATFGKMKAKAVIRDVGRAIGLSFQDTSRICKILGDDLGITLEKSLANNKEFKEEYDKNPSSKRLIDICLRLEGLSRHASTHAAGVVVSDKPMHEYLPLFKGKKDELVTQFDMKIVEKVGLVKFDFLGLRTITLINKAIKNILHQGKTPPDLDTLPFDDPQIYDLYSKGDTDGVFQVESTGMRKYLRMLRPSCFEDLIAMLALYRPGPLNSGMVDEFCKRKHGEVEVTYPLPELEACLKDTYGVIVYQEQVMQIAQIVAQYTLGGADLLRRAMGKKKPEEMAQQRGIFLDGSGKRGVPEDKANEIFDLMEKFAEYGFNKAHSAAYAVISYHTAYLKRYFPVEFMSALLSSEIGNQDKILKYVAVCNEMNIKVKAPDIQKSRREFTPDDDCIIYGLGGVKTVGDEAINEIVRNREEKGPYKSFYDFCLRVNLRKVTKRVLENLIKSGALDCFGVSRNGLLASMESVLAKVAKKQKEKESRQVSLLMFAPMDEETGQGGIGFTCHENSLPEWVEEEKINFEKEALGFYLTSHPLQAYKTDFERLGIIPLEDVKQMDNKALINTAVLVTGIKEIITKTGKKMAFLQIEDLTGHGELIIFPKKYEELRSYFSEESNNLYYLTATVDKSQVEENSFDEDKDDDEEAKVELKLLAENMIPLLEACENCHKEVCIDFGSKQIADTALFKQILQKHRGKAPFYAWVKVDGEFACQLKFGENWNIKATPEFYRDIKTFCDTQ</sequence>